<accession>A0ABU4IIJ2</accession>
<evidence type="ECO:0000313" key="2">
    <source>
        <dbReference type="EMBL" id="MDW6017642.1"/>
    </source>
</evidence>
<comment type="caution">
    <text evidence="2">The sequence shown here is derived from an EMBL/GenBank/DDBJ whole genome shotgun (WGS) entry which is preliminary data.</text>
</comment>
<keyword evidence="3" id="KW-1185">Reference proteome</keyword>
<feature type="region of interest" description="Disordered" evidence="1">
    <location>
        <begin position="184"/>
        <end position="211"/>
    </location>
</feature>
<dbReference type="Gene3D" id="2.40.50.230">
    <property type="entry name" value="Gp5 N-terminal domain"/>
    <property type="match status" value="1"/>
</dbReference>
<dbReference type="EMBL" id="JAWRCN010000001">
    <property type="protein sequence ID" value="MDW6017642.1"/>
    <property type="molecule type" value="Genomic_DNA"/>
</dbReference>
<dbReference type="Proteomes" id="UP001272325">
    <property type="component" value="Unassembled WGS sequence"/>
</dbReference>
<gene>
    <name evidence="2" type="ORF">SBW85_07605</name>
</gene>
<reference evidence="2 3" key="1">
    <citation type="submission" date="2023-11" db="EMBL/GenBank/DDBJ databases">
        <title>Plant-associative lifestyle of Vibrio porteresiae and its evolutionary dynamics.</title>
        <authorList>
            <person name="Rameshkumar N."/>
            <person name="Kirti K."/>
        </authorList>
    </citation>
    <scope>NUCLEOTIDE SEQUENCE [LARGE SCALE GENOMIC DNA]</scope>
    <source>
        <strain evidence="2 3">MSSRF60</strain>
    </source>
</reference>
<dbReference type="RefSeq" id="WP_240956684.1">
    <property type="nucleotide sequence ID" value="NZ_AP024893.1"/>
</dbReference>
<proteinExistence type="predicted"/>
<dbReference type="InterPro" id="IPR037026">
    <property type="entry name" value="Vgr_OB-fold_dom_sf"/>
</dbReference>
<evidence type="ECO:0000256" key="1">
    <source>
        <dbReference type="SAM" id="MobiDB-lite"/>
    </source>
</evidence>
<feature type="compositionally biased region" description="Basic and acidic residues" evidence="1">
    <location>
        <begin position="185"/>
        <end position="200"/>
    </location>
</feature>
<name>A0ABU4IIJ2_9VIBR</name>
<dbReference type="NCBIfam" id="TIGR01644">
    <property type="entry name" value="phage_P2_V"/>
    <property type="match status" value="1"/>
</dbReference>
<dbReference type="Gene3D" id="6.20.150.10">
    <property type="match status" value="1"/>
</dbReference>
<evidence type="ECO:0000313" key="3">
    <source>
        <dbReference type="Proteomes" id="UP001272325"/>
    </source>
</evidence>
<organism evidence="2 3">
    <name type="scientific">Vibrio plantisponsor</name>
    <dbReference type="NCBI Taxonomy" id="664643"/>
    <lineage>
        <taxon>Bacteria</taxon>
        <taxon>Pseudomonadati</taxon>
        <taxon>Pseudomonadota</taxon>
        <taxon>Gammaproteobacteria</taxon>
        <taxon>Vibrionales</taxon>
        <taxon>Vibrionaceae</taxon>
        <taxon>Vibrio</taxon>
    </lineage>
</organism>
<sequence length="211" mass="22998">MHEFTQSQLVRRISQMIQIGTIVEVQAKPLRYKVQFTTDLTTSWIPSDVGHAGAVKDFAPHQAGELVLVVKEFNTQGGVIVASLNQNSKDQPKDDLNLFYREFPDGTWLQYDMGSKVLSGSVVGKVNLDAATEIRLAAPKLIFDGDIEHDGKQTSTGDISSSAGSISAAMNVSAGQNISDSVRSMAEDRDIYNNHDHQHGDPVTGKANQKQ</sequence>
<dbReference type="InterPro" id="IPR013046">
    <property type="entry name" value="GpV/Gp45"/>
</dbReference>
<protein>
    <submittedName>
        <fullName evidence="2">Phage baseplate assembly protein V</fullName>
    </submittedName>
</protein>